<evidence type="ECO:0000256" key="2">
    <source>
        <dbReference type="ARBA" id="ARBA00005249"/>
    </source>
</evidence>
<dbReference type="InterPro" id="IPR011039">
    <property type="entry name" value="TFIIF_interaction"/>
</dbReference>
<evidence type="ECO:0000256" key="1">
    <source>
        <dbReference type="ARBA" id="ARBA00004123"/>
    </source>
</evidence>
<dbReference type="GO" id="GO:0016251">
    <property type="term" value="F:RNA polymerase II general transcription initiation factor activity"/>
    <property type="evidence" value="ECO:0007669"/>
    <property type="project" value="TreeGrafter"/>
</dbReference>
<feature type="compositionally biased region" description="Gly residues" evidence="8">
    <location>
        <begin position="219"/>
        <end position="232"/>
    </location>
</feature>
<feature type="region of interest" description="Disordered" evidence="8">
    <location>
        <begin position="213"/>
        <end position="247"/>
    </location>
</feature>
<evidence type="ECO:0000256" key="8">
    <source>
        <dbReference type="SAM" id="MobiDB-lite"/>
    </source>
</evidence>
<feature type="compositionally biased region" description="Polar residues" evidence="8">
    <location>
        <begin position="530"/>
        <end position="550"/>
    </location>
</feature>
<sequence>MSQPRTPKKTTPSSTIKPRLKQSDASTPMDTDPIIKQESARESNYTDYRLLAAYDPRLKTNILKFAPSSKKEISLSSFIRPLKLNRRDPWAIRKRIEEEKQRSVGLGITGLSDQNGLIKDEEDERMDLDPVNRKNSSDATNLQQQQSNKPTRDDSLVAPAPASQPKLKTQAFKKKTKQVFIASDQSARMLKREEYQSWLLEDSSTGGERWIGRFESAGAGSGPGTSSGGSGGSTIRASSTATTGSSKVPTYEASNYVVFRLDKNGEDFTILPCHRFYKFTHCPNYDTLGPEEAEAAYEKMQKPTTKEDVGRWFMRRRGAAAGSNSMNPINQSTGNSSSIGISTSDFKREQQSLKPSIFDESKISLGSASRPQVEAVSVFGGRKGKFTAVHGGGTLKGEDEDEDVKPKLGQDGDFDEVDYDEEFADDEEGAGNLNDEAMEEDELRELEERMKREMLAAGRAGDEEKDRDDMIVDKDDLFGERDDLTKEGKAVKKLLMRKADNNDVYDSDDDVKNPYASEEEESDMEEVNPINPSNNGNLADTSTHPDSRSGTPAPGLNNANSSTQSRNLSKVTLSRTSTSVKLHENPRSGPPSRAGTPSLAGGNSQARAISPRPTNNGSAGGSNNFSIGNLMDSSRASSPQPQPARTNQASSPIGSSNNNLANQRLTSPPAAFGTPSGAKRKHPGGVTGKEKRQNQGSRSGSPLSTADHQQQLTSSATSRTGSNSAGATGGNVKSLGAITEEEVVKLLKTRKVSSKELLTHFKMKLREEGNRQTLFGIVKRVATIVNGQITIK</sequence>
<keyword evidence="3 7" id="KW-0805">Transcription regulation</keyword>
<feature type="compositionally biased region" description="Acidic residues" evidence="8">
    <location>
        <begin position="412"/>
        <end position="429"/>
    </location>
</feature>
<feature type="region of interest" description="Disordered" evidence="8">
    <location>
        <begin position="1"/>
        <end position="42"/>
    </location>
</feature>
<feature type="compositionally biased region" description="Polar residues" evidence="8">
    <location>
        <begin position="557"/>
        <end position="580"/>
    </location>
</feature>
<dbReference type="EMBL" id="CALTRL010000194">
    <property type="protein sequence ID" value="CAH7667028.1"/>
    <property type="molecule type" value="Genomic_DNA"/>
</dbReference>
<dbReference type="AlphaFoldDB" id="A0AAV0AI70"/>
<accession>A0AAV0AI70</accession>
<dbReference type="GO" id="GO:0032968">
    <property type="term" value="P:positive regulation of transcription elongation by RNA polymerase II"/>
    <property type="evidence" value="ECO:0007669"/>
    <property type="project" value="InterPro"/>
</dbReference>
<dbReference type="GO" id="GO:0001096">
    <property type="term" value="F:TFIIF-class transcription factor complex binding"/>
    <property type="evidence" value="ECO:0007669"/>
    <property type="project" value="TreeGrafter"/>
</dbReference>
<proteinExistence type="inferred from homology"/>
<feature type="compositionally biased region" description="Basic and acidic residues" evidence="8">
    <location>
        <begin position="127"/>
        <end position="136"/>
    </location>
</feature>
<dbReference type="GO" id="GO:0003677">
    <property type="term" value="F:DNA binding"/>
    <property type="evidence" value="ECO:0007669"/>
    <property type="project" value="UniProtKB-KW"/>
</dbReference>
<comment type="function">
    <text evidence="7">TFIIF is a general transcription initiation factor that binds to RNA polymerase II and helps to recruit it to the initiation complex in collaboration with TFIIB. It promotes transcription elongation.</text>
</comment>
<comment type="subcellular location">
    <subcellularLocation>
        <location evidence="1 7">Nucleus</location>
    </subcellularLocation>
</comment>
<dbReference type="InterPro" id="IPR008851">
    <property type="entry name" value="TFIIF-alpha"/>
</dbReference>
<keyword evidence="4 7" id="KW-0238">DNA-binding</keyword>
<organism evidence="9 10">
    <name type="scientific">Phakopsora pachyrhizi</name>
    <name type="common">Asian soybean rust disease fungus</name>
    <dbReference type="NCBI Taxonomy" id="170000"/>
    <lineage>
        <taxon>Eukaryota</taxon>
        <taxon>Fungi</taxon>
        <taxon>Dikarya</taxon>
        <taxon>Basidiomycota</taxon>
        <taxon>Pucciniomycotina</taxon>
        <taxon>Pucciniomycetes</taxon>
        <taxon>Pucciniales</taxon>
        <taxon>Phakopsoraceae</taxon>
        <taxon>Phakopsora</taxon>
    </lineage>
</organism>
<comment type="caution">
    <text evidence="9">The sequence shown here is derived from an EMBL/GenBank/DDBJ whole genome shotgun (WGS) entry which is preliminary data.</text>
</comment>
<evidence type="ECO:0000256" key="3">
    <source>
        <dbReference type="ARBA" id="ARBA00023015"/>
    </source>
</evidence>
<protein>
    <recommendedName>
        <fullName evidence="7">Transcription initiation factor IIF subunit alpha</fullName>
    </recommendedName>
</protein>
<dbReference type="GO" id="GO:0006367">
    <property type="term" value="P:transcription initiation at RNA polymerase II promoter"/>
    <property type="evidence" value="ECO:0007669"/>
    <property type="project" value="InterPro"/>
</dbReference>
<dbReference type="Proteomes" id="UP001153365">
    <property type="component" value="Unassembled WGS sequence"/>
</dbReference>
<evidence type="ECO:0000256" key="4">
    <source>
        <dbReference type="ARBA" id="ARBA00023125"/>
    </source>
</evidence>
<feature type="compositionally biased region" description="Acidic residues" evidence="8">
    <location>
        <begin position="436"/>
        <end position="445"/>
    </location>
</feature>
<feature type="compositionally biased region" description="Low complexity" evidence="8">
    <location>
        <begin position="233"/>
        <end position="246"/>
    </location>
</feature>
<keyword evidence="10" id="KW-1185">Reference proteome</keyword>
<feature type="region of interest" description="Disordered" evidence="8">
    <location>
        <begin position="108"/>
        <end position="171"/>
    </location>
</feature>
<evidence type="ECO:0000313" key="10">
    <source>
        <dbReference type="Proteomes" id="UP001153365"/>
    </source>
</evidence>
<comment type="similarity">
    <text evidence="2 7">Belongs to the TFIIF alpha subunit family.</text>
</comment>
<dbReference type="PANTHER" id="PTHR13011:SF0">
    <property type="entry name" value="GENERAL TRANSCRIPTION FACTOR IIF SUBUNIT 1"/>
    <property type="match status" value="1"/>
</dbReference>
<evidence type="ECO:0000256" key="7">
    <source>
        <dbReference type="RuleBase" id="RU366044"/>
    </source>
</evidence>
<name>A0AAV0AI70_PHAPC</name>
<keyword evidence="6 7" id="KW-0539">Nucleus</keyword>
<evidence type="ECO:0000256" key="6">
    <source>
        <dbReference type="ARBA" id="ARBA00023242"/>
    </source>
</evidence>
<feature type="compositionally biased region" description="Low complexity" evidence="8">
    <location>
        <begin position="615"/>
        <end position="645"/>
    </location>
</feature>
<evidence type="ECO:0000256" key="5">
    <source>
        <dbReference type="ARBA" id="ARBA00023163"/>
    </source>
</evidence>
<evidence type="ECO:0000313" key="9">
    <source>
        <dbReference type="EMBL" id="CAH7667028.1"/>
    </source>
</evidence>
<feature type="compositionally biased region" description="Basic and acidic residues" evidence="8">
    <location>
        <begin position="446"/>
        <end position="490"/>
    </location>
</feature>
<gene>
    <name evidence="9" type="ORF">PPACK8108_LOCUS1401</name>
</gene>
<dbReference type="SUPFAM" id="SSF50916">
    <property type="entry name" value="Rap30/74 interaction domains"/>
    <property type="match status" value="2"/>
</dbReference>
<feature type="compositionally biased region" description="Polar residues" evidence="8">
    <location>
        <begin position="694"/>
        <end position="726"/>
    </location>
</feature>
<reference evidence="9" key="1">
    <citation type="submission" date="2022-06" db="EMBL/GenBank/DDBJ databases">
        <authorList>
            <consortium name="SYNGENTA / RWTH Aachen University"/>
        </authorList>
    </citation>
    <scope>NUCLEOTIDE SEQUENCE</scope>
</reference>
<feature type="region of interest" description="Disordered" evidence="8">
    <location>
        <begin position="390"/>
        <end position="732"/>
    </location>
</feature>
<dbReference type="Pfam" id="PF05793">
    <property type="entry name" value="TFIIF_alpha"/>
    <property type="match status" value="1"/>
</dbReference>
<dbReference type="GO" id="GO:0005674">
    <property type="term" value="C:transcription factor TFIIF complex"/>
    <property type="evidence" value="ECO:0007669"/>
    <property type="project" value="TreeGrafter"/>
</dbReference>
<feature type="compositionally biased region" description="Acidic residues" evidence="8">
    <location>
        <begin position="517"/>
        <end position="526"/>
    </location>
</feature>
<keyword evidence="5 7" id="KW-0804">Transcription</keyword>
<feature type="compositionally biased region" description="Polar residues" evidence="8">
    <location>
        <begin position="137"/>
        <end position="149"/>
    </location>
</feature>
<feature type="compositionally biased region" description="Polar residues" evidence="8">
    <location>
        <begin position="646"/>
        <end position="666"/>
    </location>
</feature>
<dbReference type="PANTHER" id="PTHR13011">
    <property type="entry name" value="TFIIF-ALPHA"/>
    <property type="match status" value="1"/>
</dbReference>